<dbReference type="EC" id="4.1.3.17" evidence="10"/>
<comment type="function">
    <text evidence="7 10">Catalyzes the aldol cleavage of 4-hydroxy-4-methyl-2-oxoglutarate (HMG) into 2 molecules of pyruvate. Also contains a secondary oxaloacetate (OAA) decarboxylase activity due to the common pyruvate enolate transition state formed following C-C bond cleavage in the retro-aldol and decarboxylation reactions.</text>
</comment>
<dbReference type="Pfam" id="PF03737">
    <property type="entry name" value="RraA-like"/>
    <property type="match status" value="1"/>
</dbReference>
<dbReference type="InterPro" id="IPR005493">
    <property type="entry name" value="RraA/RraA-like"/>
</dbReference>
<keyword evidence="6 10" id="KW-0456">Lyase</keyword>
<dbReference type="InterPro" id="IPR010203">
    <property type="entry name" value="RraA"/>
</dbReference>
<dbReference type="GO" id="GO:0008948">
    <property type="term" value="F:oxaloacetate decarboxylase activity"/>
    <property type="evidence" value="ECO:0007669"/>
    <property type="project" value="UniProtKB-EC"/>
</dbReference>
<evidence type="ECO:0000256" key="1">
    <source>
        <dbReference type="ARBA" id="ARBA00001342"/>
    </source>
</evidence>
<dbReference type="AlphaFoldDB" id="A0A542ZTC5"/>
<dbReference type="OrthoDB" id="943692at2"/>
<name>A0A542ZTC5_9ACTN</name>
<comment type="caution">
    <text evidence="11">The sequence shown here is derived from an EMBL/GenBank/DDBJ whole genome shotgun (WGS) entry which is preliminary data.</text>
</comment>
<feature type="binding site" evidence="9">
    <location>
        <begin position="74"/>
        <end position="77"/>
    </location>
    <ligand>
        <name>substrate</name>
    </ligand>
</feature>
<dbReference type="GO" id="GO:0046872">
    <property type="term" value="F:metal ion binding"/>
    <property type="evidence" value="ECO:0007669"/>
    <property type="project" value="UniProtKB-KW"/>
</dbReference>
<dbReference type="EC" id="4.1.1.112" evidence="10"/>
<evidence type="ECO:0000256" key="5">
    <source>
        <dbReference type="ARBA" id="ARBA00022723"/>
    </source>
</evidence>
<comment type="cofactor">
    <cofactor evidence="9">
        <name>Mg(2+)</name>
        <dbReference type="ChEBI" id="CHEBI:18420"/>
    </cofactor>
</comment>
<evidence type="ECO:0000256" key="2">
    <source>
        <dbReference type="ARBA" id="ARBA00001968"/>
    </source>
</evidence>
<feature type="binding site" evidence="9">
    <location>
        <position position="96"/>
    </location>
    <ligand>
        <name>substrate</name>
    </ligand>
</feature>
<dbReference type="GO" id="GO:0008428">
    <property type="term" value="F:ribonuclease inhibitor activity"/>
    <property type="evidence" value="ECO:0007669"/>
    <property type="project" value="InterPro"/>
</dbReference>
<comment type="catalytic activity">
    <reaction evidence="8 10">
        <text>oxaloacetate + H(+) = pyruvate + CO2</text>
        <dbReference type="Rhea" id="RHEA:15641"/>
        <dbReference type="ChEBI" id="CHEBI:15361"/>
        <dbReference type="ChEBI" id="CHEBI:15378"/>
        <dbReference type="ChEBI" id="CHEBI:16452"/>
        <dbReference type="ChEBI" id="CHEBI:16526"/>
        <dbReference type="EC" id="4.1.1.112"/>
    </reaction>
</comment>
<keyword evidence="12" id="KW-1185">Reference proteome</keyword>
<evidence type="ECO:0000256" key="4">
    <source>
        <dbReference type="ARBA" id="ARBA00011233"/>
    </source>
</evidence>
<proteinExistence type="inferred from homology"/>
<protein>
    <recommendedName>
        <fullName evidence="10">4-hydroxy-4-methyl-2-oxoglutarate aldolase</fullName>
        <shortName evidence="10">HMG aldolase</shortName>
        <ecNumber evidence="10">4.1.1.112</ecNumber>
        <ecNumber evidence="10">4.1.3.17</ecNumber>
    </recommendedName>
    <alternativeName>
        <fullName evidence="10">Oxaloacetate decarboxylase</fullName>
    </alternativeName>
</protein>
<dbReference type="Gene3D" id="3.50.30.40">
    <property type="entry name" value="Ribonuclease E inhibitor RraA/RraA-like"/>
    <property type="match status" value="1"/>
</dbReference>
<feature type="binding site" evidence="9">
    <location>
        <position position="97"/>
    </location>
    <ligand>
        <name>Mg(2+)</name>
        <dbReference type="ChEBI" id="CHEBI:18420"/>
    </ligand>
</feature>
<dbReference type="GO" id="GO:0047443">
    <property type="term" value="F:4-hydroxy-4-methyl-2-oxoglutarate aldolase activity"/>
    <property type="evidence" value="ECO:0007669"/>
    <property type="project" value="UniProtKB-EC"/>
</dbReference>
<dbReference type="EMBL" id="VFOR01000001">
    <property type="protein sequence ID" value="TQL63490.1"/>
    <property type="molecule type" value="Genomic_DNA"/>
</dbReference>
<organism evidence="11 12">
    <name type="scientific">Propioniferax innocua</name>
    <dbReference type="NCBI Taxonomy" id="1753"/>
    <lineage>
        <taxon>Bacteria</taxon>
        <taxon>Bacillati</taxon>
        <taxon>Actinomycetota</taxon>
        <taxon>Actinomycetes</taxon>
        <taxon>Propionibacteriales</taxon>
        <taxon>Propionibacteriaceae</taxon>
        <taxon>Propioniferax</taxon>
    </lineage>
</organism>
<dbReference type="SUPFAM" id="SSF89562">
    <property type="entry name" value="RraA-like"/>
    <property type="match status" value="1"/>
</dbReference>
<evidence type="ECO:0000256" key="7">
    <source>
        <dbReference type="ARBA" id="ARBA00025046"/>
    </source>
</evidence>
<keyword evidence="5 9" id="KW-0479">Metal-binding</keyword>
<gene>
    <name evidence="11" type="ORF">FB460_1305</name>
</gene>
<evidence type="ECO:0000256" key="10">
    <source>
        <dbReference type="RuleBase" id="RU004338"/>
    </source>
</evidence>
<dbReference type="Proteomes" id="UP000316196">
    <property type="component" value="Unassembled WGS sequence"/>
</dbReference>
<dbReference type="PANTHER" id="PTHR33254:SF4">
    <property type="entry name" value="4-HYDROXY-4-METHYL-2-OXOGLUTARATE ALDOLASE 3-RELATED"/>
    <property type="match status" value="1"/>
</dbReference>
<sequence>MQPTCDLYDEHLDALEVLALPWRDFGGRTSFHGPAQTIRCFNDNTTVRSQLEAPGEGRVLVVDGAESITHALLGDRLGELAVANGWSGLVIAGAVRDTDALAALDLGVKALSAVPRKSRKEDSGVVGQTIVVGGGRVSPGDLVVVDADGVVVLPPDLR</sequence>
<dbReference type="NCBIfam" id="NF006875">
    <property type="entry name" value="PRK09372.1"/>
    <property type="match status" value="1"/>
</dbReference>
<evidence type="ECO:0000256" key="8">
    <source>
        <dbReference type="ARBA" id="ARBA00047973"/>
    </source>
</evidence>
<evidence type="ECO:0000313" key="11">
    <source>
        <dbReference type="EMBL" id="TQL63490.1"/>
    </source>
</evidence>
<comment type="similarity">
    <text evidence="3 10">Belongs to the class II aldolase/RraA-like family.</text>
</comment>
<dbReference type="InterPro" id="IPR036704">
    <property type="entry name" value="RraA/RraA-like_sf"/>
</dbReference>
<dbReference type="CDD" id="cd16841">
    <property type="entry name" value="RraA_family"/>
    <property type="match status" value="1"/>
</dbReference>
<evidence type="ECO:0000256" key="6">
    <source>
        <dbReference type="ARBA" id="ARBA00023239"/>
    </source>
</evidence>
<reference evidence="11 12" key="1">
    <citation type="submission" date="2019-06" db="EMBL/GenBank/DDBJ databases">
        <title>Sequencing the genomes of 1000 actinobacteria strains.</title>
        <authorList>
            <person name="Klenk H.-P."/>
        </authorList>
    </citation>
    <scope>NUCLEOTIDE SEQUENCE [LARGE SCALE GENOMIC DNA]</scope>
    <source>
        <strain evidence="11 12">DSM 8251</strain>
    </source>
</reference>
<dbReference type="RefSeq" id="WP_142093205.1">
    <property type="nucleotide sequence ID" value="NZ_BAAAMD010000002.1"/>
</dbReference>
<evidence type="ECO:0000313" key="12">
    <source>
        <dbReference type="Proteomes" id="UP000316196"/>
    </source>
</evidence>
<comment type="subunit">
    <text evidence="4 10">Homotrimer.</text>
</comment>
<comment type="cofactor">
    <cofactor evidence="2 10">
        <name>a divalent metal cation</name>
        <dbReference type="ChEBI" id="CHEBI:60240"/>
    </cofactor>
</comment>
<dbReference type="PANTHER" id="PTHR33254">
    <property type="entry name" value="4-HYDROXY-4-METHYL-2-OXOGLUTARATE ALDOLASE 3-RELATED"/>
    <property type="match status" value="1"/>
</dbReference>
<dbReference type="NCBIfam" id="TIGR01935">
    <property type="entry name" value="NOT-MenG"/>
    <property type="match status" value="1"/>
</dbReference>
<evidence type="ECO:0000256" key="9">
    <source>
        <dbReference type="PIRSR" id="PIRSR605493-1"/>
    </source>
</evidence>
<keyword evidence="9" id="KW-0460">Magnesium</keyword>
<evidence type="ECO:0000256" key="3">
    <source>
        <dbReference type="ARBA" id="ARBA00008621"/>
    </source>
</evidence>
<accession>A0A542ZTC5</accession>
<comment type="catalytic activity">
    <reaction evidence="1 10">
        <text>4-hydroxy-4-methyl-2-oxoglutarate = 2 pyruvate</text>
        <dbReference type="Rhea" id="RHEA:22748"/>
        <dbReference type="ChEBI" id="CHEBI:15361"/>
        <dbReference type="ChEBI" id="CHEBI:58276"/>
        <dbReference type="EC" id="4.1.3.17"/>
    </reaction>
</comment>
<dbReference type="GO" id="GO:0051252">
    <property type="term" value="P:regulation of RNA metabolic process"/>
    <property type="evidence" value="ECO:0007669"/>
    <property type="project" value="InterPro"/>
</dbReference>